<dbReference type="EMBL" id="FNFK01000023">
    <property type="protein sequence ID" value="SDK31562.1"/>
    <property type="molecule type" value="Genomic_DNA"/>
</dbReference>
<dbReference type="OrthoDB" id="9897579at2"/>
<evidence type="ECO:0000256" key="1">
    <source>
        <dbReference type="SAM" id="SignalP"/>
    </source>
</evidence>
<feature type="signal peptide" evidence="1">
    <location>
        <begin position="1"/>
        <end position="20"/>
    </location>
</feature>
<sequence length="176" mass="20016">MKIILYLLLLIVLTACTTNDDTNNAREDGSGLSNDAPRVINRIDYADFLDAHNEAEFTNSDDIVNPENIAFEVIVEGDTETGISDNQLDLYVEVEEGEELVLGSTHYVIEYYNDEEWEAIDNVPYGQEDAEVRVASDQPLTHTYTNIDEYDTDFNNGIYRIINSGYAFPFYVYVIE</sequence>
<protein>
    <submittedName>
        <fullName evidence="2">Uncharacterized protein</fullName>
    </submittedName>
</protein>
<reference evidence="3" key="1">
    <citation type="submission" date="2016-10" db="EMBL/GenBank/DDBJ databases">
        <authorList>
            <person name="Varghese N."/>
            <person name="Submissions S."/>
        </authorList>
    </citation>
    <scope>NUCLEOTIDE SEQUENCE [LARGE SCALE GENOMIC DNA]</scope>
    <source>
        <strain evidence="3">DSM 19181</strain>
    </source>
</reference>
<evidence type="ECO:0000313" key="3">
    <source>
        <dbReference type="Proteomes" id="UP000199433"/>
    </source>
</evidence>
<feature type="chain" id="PRO_5039354301" evidence="1">
    <location>
        <begin position="21"/>
        <end position="176"/>
    </location>
</feature>
<evidence type="ECO:0000313" key="2">
    <source>
        <dbReference type="EMBL" id="SDK31562.1"/>
    </source>
</evidence>
<accession>A0A1G9AWB7</accession>
<keyword evidence="3" id="KW-1185">Reference proteome</keyword>
<gene>
    <name evidence="2" type="ORF">SAMN04488098_10235</name>
</gene>
<organism evidence="2 3">
    <name type="scientific">Alkalibacterium thalassium</name>
    <dbReference type="NCBI Taxonomy" id="426701"/>
    <lineage>
        <taxon>Bacteria</taxon>
        <taxon>Bacillati</taxon>
        <taxon>Bacillota</taxon>
        <taxon>Bacilli</taxon>
        <taxon>Lactobacillales</taxon>
        <taxon>Carnobacteriaceae</taxon>
        <taxon>Alkalibacterium</taxon>
    </lineage>
</organism>
<dbReference type="PROSITE" id="PS51257">
    <property type="entry name" value="PROKAR_LIPOPROTEIN"/>
    <property type="match status" value="1"/>
</dbReference>
<name>A0A1G9AWB7_9LACT</name>
<keyword evidence="1" id="KW-0732">Signal</keyword>
<dbReference type="Proteomes" id="UP000199433">
    <property type="component" value="Unassembled WGS sequence"/>
</dbReference>
<dbReference type="RefSeq" id="WP_091266920.1">
    <property type="nucleotide sequence ID" value="NZ_FNFK01000023.1"/>
</dbReference>
<proteinExistence type="predicted"/>
<dbReference type="AlphaFoldDB" id="A0A1G9AWB7"/>